<dbReference type="Pfam" id="PF12079">
    <property type="entry name" value="DUF3558"/>
    <property type="match status" value="1"/>
</dbReference>
<dbReference type="EMBL" id="JBEYBR010000084">
    <property type="protein sequence ID" value="MEU2125382.1"/>
    <property type="molecule type" value="Genomic_DNA"/>
</dbReference>
<organism evidence="1 2">
    <name type="scientific">Nocardia niwae</name>
    <dbReference type="NCBI Taxonomy" id="626084"/>
    <lineage>
        <taxon>Bacteria</taxon>
        <taxon>Bacillati</taxon>
        <taxon>Actinomycetota</taxon>
        <taxon>Actinomycetes</taxon>
        <taxon>Mycobacteriales</taxon>
        <taxon>Nocardiaceae</taxon>
        <taxon>Nocardia</taxon>
    </lineage>
</organism>
<gene>
    <name evidence="1" type="ORF">ABZ507_26560</name>
</gene>
<dbReference type="Proteomes" id="UP001550535">
    <property type="component" value="Unassembled WGS sequence"/>
</dbReference>
<sequence>MEPDGLCVRHRLQGRLDGPDREASVGRRTTATVAALAGVVLAASGCESGTNGTATPSTTIDTSAATAALWDPCTQVSDQVLQKIGVSPSTRESGVSGVEEPGWKHCNWSSADFALGVWSTIHSVDDFRRKEGNIEFTDISVGGRGGVQYRRAKDKHDEDCDLVFPASRGSLSITIYNHASSKNVIAPCTRAMTAAETLVPIFPR</sequence>
<evidence type="ECO:0000313" key="1">
    <source>
        <dbReference type="EMBL" id="MEU2125382.1"/>
    </source>
</evidence>
<protein>
    <submittedName>
        <fullName evidence="1">DUF3558 domain-containing protein</fullName>
    </submittedName>
</protein>
<evidence type="ECO:0000313" key="2">
    <source>
        <dbReference type="Proteomes" id="UP001550535"/>
    </source>
</evidence>
<dbReference type="InterPro" id="IPR024520">
    <property type="entry name" value="DUF3558"/>
</dbReference>
<keyword evidence="2" id="KW-1185">Reference proteome</keyword>
<name>A0ABV2XHP2_9NOCA</name>
<dbReference type="RefSeq" id="WP_357993002.1">
    <property type="nucleotide sequence ID" value="NZ_JBEYBR010000084.1"/>
</dbReference>
<accession>A0ABV2XHP2</accession>
<proteinExistence type="predicted"/>
<reference evidence="1 2" key="1">
    <citation type="submission" date="2024-06" db="EMBL/GenBank/DDBJ databases">
        <title>The Natural Products Discovery Center: Release of the First 8490 Sequenced Strains for Exploring Actinobacteria Biosynthetic Diversity.</title>
        <authorList>
            <person name="Kalkreuter E."/>
            <person name="Kautsar S.A."/>
            <person name="Yang D."/>
            <person name="Bader C.D."/>
            <person name="Teijaro C.N."/>
            <person name="Fluegel L."/>
            <person name="Davis C.M."/>
            <person name="Simpson J.R."/>
            <person name="Lauterbach L."/>
            <person name="Steele A.D."/>
            <person name="Gui C."/>
            <person name="Meng S."/>
            <person name="Li G."/>
            <person name="Viehrig K."/>
            <person name="Ye F."/>
            <person name="Su P."/>
            <person name="Kiefer A.F."/>
            <person name="Nichols A."/>
            <person name="Cepeda A.J."/>
            <person name="Yan W."/>
            <person name="Fan B."/>
            <person name="Jiang Y."/>
            <person name="Adhikari A."/>
            <person name="Zheng C.-J."/>
            <person name="Schuster L."/>
            <person name="Cowan T.M."/>
            <person name="Smanski M.J."/>
            <person name="Chevrette M.G."/>
            <person name="De Carvalho L.P.S."/>
            <person name="Shen B."/>
        </authorList>
    </citation>
    <scope>NUCLEOTIDE SEQUENCE [LARGE SCALE GENOMIC DNA]</scope>
    <source>
        <strain evidence="1 2">NPDC019434</strain>
    </source>
</reference>
<comment type="caution">
    <text evidence="1">The sequence shown here is derived from an EMBL/GenBank/DDBJ whole genome shotgun (WGS) entry which is preliminary data.</text>
</comment>